<reference evidence="6 7" key="1">
    <citation type="submission" date="2016-09" db="EMBL/GenBank/DDBJ databases">
        <title>Streptomyces platensis DSM40041, a candidate organism with high potential of specific P450 cytochromes.</title>
        <authorList>
            <person name="Grumaz C."/>
            <person name="Vainshtein Y."/>
            <person name="Kirstahler P."/>
            <person name="Sohn K."/>
        </authorList>
    </citation>
    <scope>NUCLEOTIDE SEQUENCE [LARGE SCALE GENOMIC DNA]</scope>
    <source>
        <strain evidence="6 7">DSM 40041</strain>
    </source>
</reference>
<dbReference type="PANTHER" id="PTHR45277">
    <property type="entry name" value="EXPRESSED PROTEIN"/>
    <property type="match status" value="1"/>
</dbReference>
<name>A0ABX3Y0P0_STRPT</name>
<dbReference type="SUPFAM" id="SSF53335">
    <property type="entry name" value="S-adenosyl-L-methionine-dependent methyltransferases"/>
    <property type="match status" value="1"/>
</dbReference>
<evidence type="ECO:0000256" key="3">
    <source>
        <dbReference type="ARBA" id="ARBA00022691"/>
    </source>
</evidence>
<keyword evidence="3" id="KW-0949">S-adenosyl-L-methionine</keyword>
<dbReference type="EMBL" id="MIGA01000009">
    <property type="protein sequence ID" value="OSY46653.1"/>
    <property type="molecule type" value="Genomic_DNA"/>
</dbReference>
<dbReference type="InterPro" id="IPR029063">
    <property type="entry name" value="SAM-dependent_MTases_sf"/>
</dbReference>
<keyword evidence="4" id="KW-0812">Transmembrane</keyword>
<feature type="transmembrane region" description="Helical" evidence="4">
    <location>
        <begin position="21"/>
        <end position="43"/>
    </location>
</feature>
<keyword evidence="2 6" id="KW-0808">Transferase</keyword>
<dbReference type="Gene3D" id="3.40.50.150">
    <property type="entry name" value="Vaccinia Virus protein VP39"/>
    <property type="match status" value="1"/>
</dbReference>
<dbReference type="EC" id="2.1.1.164" evidence="6"/>
<dbReference type="Pfam" id="PF08241">
    <property type="entry name" value="Methyltransf_11"/>
    <property type="match status" value="1"/>
</dbReference>
<evidence type="ECO:0000313" key="6">
    <source>
        <dbReference type="EMBL" id="OSY46653.1"/>
    </source>
</evidence>
<dbReference type="PROSITE" id="PS01184">
    <property type="entry name" value="UBIE_2"/>
    <property type="match status" value="1"/>
</dbReference>
<keyword evidence="7" id="KW-1185">Reference proteome</keyword>
<dbReference type="GO" id="GO:0032259">
    <property type="term" value="P:methylation"/>
    <property type="evidence" value="ECO:0007669"/>
    <property type="project" value="UniProtKB-KW"/>
</dbReference>
<evidence type="ECO:0000259" key="5">
    <source>
        <dbReference type="Pfam" id="PF08241"/>
    </source>
</evidence>
<evidence type="ECO:0000313" key="7">
    <source>
        <dbReference type="Proteomes" id="UP000194225"/>
    </source>
</evidence>
<comment type="caution">
    <text evidence="6">The sequence shown here is derived from an EMBL/GenBank/DDBJ whole genome shotgun (WGS) entry which is preliminary data.</text>
</comment>
<dbReference type="PANTHER" id="PTHR45277:SF1">
    <property type="entry name" value="EXPRESSED PROTEIN"/>
    <property type="match status" value="1"/>
</dbReference>
<dbReference type="Proteomes" id="UP000194225">
    <property type="component" value="Unassembled WGS sequence"/>
</dbReference>
<keyword evidence="1 6" id="KW-0489">Methyltransferase</keyword>
<evidence type="ECO:0000256" key="1">
    <source>
        <dbReference type="ARBA" id="ARBA00022603"/>
    </source>
</evidence>
<dbReference type="GO" id="GO:0102082">
    <property type="term" value="F:demethylrebeccamycin--D-glucose O-methyltransferase activity"/>
    <property type="evidence" value="ECO:0007669"/>
    <property type="project" value="UniProtKB-EC"/>
</dbReference>
<dbReference type="InterPro" id="IPR023576">
    <property type="entry name" value="UbiE/COQ5_MeTrFase_CS"/>
</dbReference>
<keyword evidence="4" id="KW-0472">Membrane</keyword>
<proteinExistence type="predicted"/>
<gene>
    <name evidence="6" type="primary">rebM_5</name>
    <name evidence="6" type="ORF">BG653_02020</name>
</gene>
<feature type="transmembrane region" description="Helical" evidence="4">
    <location>
        <begin position="49"/>
        <end position="68"/>
    </location>
</feature>
<evidence type="ECO:0000256" key="2">
    <source>
        <dbReference type="ARBA" id="ARBA00022679"/>
    </source>
</evidence>
<dbReference type="CDD" id="cd02440">
    <property type="entry name" value="AdoMet_MTases"/>
    <property type="match status" value="1"/>
</dbReference>
<feature type="domain" description="Methyltransferase type 11" evidence="5">
    <location>
        <begin position="95"/>
        <end position="203"/>
    </location>
</feature>
<organism evidence="6 7">
    <name type="scientific">Streptomyces platensis</name>
    <dbReference type="NCBI Taxonomy" id="58346"/>
    <lineage>
        <taxon>Bacteria</taxon>
        <taxon>Bacillati</taxon>
        <taxon>Actinomycetota</taxon>
        <taxon>Actinomycetes</taxon>
        <taxon>Kitasatosporales</taxon>
        <taxon>Streptomycetaceae</taxon>
        <taxon>Streptomyces</taxon>
    </lineage>
</organism>
<evidence type="ECO:0000256" key="4">
    <source>
        <dbReference type="SAM" id="Phobius"/>
    </source>
</evidence>
<sequence>MLSGVDGGQERRRGAYGVDAPYALFGLACGAVGSSLAVIGTLLGPGMGWAWVPFLCALVMAVAFVLYAHATRRGKFTVWEGLLDELELRGDERLLDLGCGRGAVLLAGARRLPEGRAVGVDLWRGVDQSGNARSVTSRNAEAEGVHDRVELHTGDLRDLPFGDGEFDVVLSSLAIHNIKDAGGRRRALAEAVRVLRPGGRLVIVDIGRSVVLYRDVLGELPVSGLGVRSLGWRMWWGGPWMRSRVVTASGRVA</sequence>
<protein>
    <submittedName>
        <fullName evidence="6">Demethylrebeccamycin-D-glucose O-methyltransferase</fullName>
        <ecNumber evidence="6">2.1.1.164</ecNumber>
    </submittedName>
</protein>
<dbReference type="InterPro" id="IPR013216">
    <property type="entry name" value="Methyltransf_11"/>
</dbReference>
<accession>A0ABX3Y0P0</accession>
<keyword evidence="4" id="KW-1133">Transmembrane helix</keyword>